<evidence type="ECO:0008006" key="3">
    <source>
        <dbReference type="Google" id="ProtNLM"/>
    </source>
</evidence>
<accession>A0ABT6WTH5</accession>
<dbReference type="Proteomes" id="UP001241758">
    <property type="component" value="Unassembled WGS sequence"/>
</dbReference>
<dbReference type="RefSeq" id="WP_282764048.1">
    <property type="nucleotide sequence ID" value="NZ_JASCTH010000023.1"/>
</dbReference>
<protein>
    <recommendedName>
        <fullName evidence="3">SMP-30/Gluconolactonase/LRE-like region domain-containing protein</fullName>
    </recommendedName>
</protein>
<name>A0ABT6WTH5_9ACTN</name>
<sequence>MARSRIAVHFDLAEGQMPENIALSPRGTAYVTFAATRQVASVTPTGAVRIPATAYVLNAAYTTTKGPNLILATLPRH</sequence>
<proteinExistence type="predicted"/>
<gene>
    <name evidence="1" type="ORF">QLQ12_30955</name>
</gene>
<dbReference type="Gene3D" id="2.120.10.30">
    <property type="entry name" value="TolB, C-terminal domain"/>
    <property type="match status" value="1"/>
</dbReference>
<evidence type="ECO:0000313" key="2">
    <source>
        <dbReference type="Proteomes" id="UP001241758"/>
    </source>
</evidence>
<organism evidence="1 2">
    <name type="scientific">Actinoplanes sandaracinus</name>
    <dbReference type="NCBI Taxonomy" id="3045177"/>
    <lineage>
        <taxon>Bacteria</taxon>
        <taxon>Bacillati</taxon>
        <taxon>Actinomycetota</taxon>
        <taxon>Actinomycetes</taxon>
        <taxon>Micromonosporales</taxon>
        <taxon>Micromonosporaceae</taxon>
        <taxon>Actinoplanes</taxon>
    </lineage>
</organism>
<dbReference type="EMBL" id="JASCTH010000023">
    <property type="protein sequence ID" value="MDI6103043.1"/>
    <property type="molecule type" value="Genomic_DNA"/>
</dbReference>
<reference evidence="1 2" key="1">
    <citation type="submission" date="2023-05" db="EMBL/GenBank/DDBJ databases">
        <title>Actinoplanes sp. NEAU-A12 genome sequencing.</title>
        <authorList>
            <person name="Wang Z.-S."/>
        </authorList>
    </citation>
    <scope>NUCLEOTIDE SEQUENCE [LARGE SCALE GENOMIC DNA]</scope>
    <source>
        <strain evidence="1 2">NEAU-A12</strain>
    </source>
</reference>
<evidence type="ECO:0000313" key="1">
    <source>
        <dbReference type="EMBL" id="MDI6103043.1"/>
    </source>
</evidence>
<keyword evidence="2" id="KW-1185">Reference proteome</keyword>
<comment type="caution">
    <text evidence="1">The sequence shown here is derived from an EMBL/GenBank/DDBJ whole genome shotgun (WGS) entry which is preliminary data.</text>
</comment>
<dbReference type="InterPro" id="IPR011042">
    <property type="entry name" value="6-blade_b-propeller_TolB-like"/>
</dbReference>